<keyword evidence="3" id="KW-1185">Reference proteome</keyword>
<dbReference type="Pfam" id="PF06889">
    <property type="entry name" value="DUF1266"/>
    <property type="match status" value="1"/>
</dbReference>
<dbReference type="InterPro" id="IPR009677">
    <property type="entry name" value="DUF1266"/>
</dbReference>
<dbReference type="Proteomes" id="UP000198420">
    <property type="component" value="Unassembled WGS sequence"/>
</dbReference>
<organism evidence="2 3">
    <name type="scientific">Actinomadura mexicana</name>
    <dbReference type="NCBI Taxonomy" id="134959"/>
    <lineage>
        <taxon>Bacteria</taxon>
        <taxon>Bacillati</taxon>
        <taxon>Actinomycetota</taxon>
        <taxon>Actinomycetes</taxon>
        <taxon>Streptosporangiales</taxon>
        <taxon>Thermomonosporaceae</taxon>
        <taxon>Actinomadura</taxon>
    </lineage>
</organism>
<evidence type="ECO:0000313" key="2">
    <source>
        <dbReference type="EMBL" id="SNS51507.1"/>
    </source>
</evidence>
<dbReference type="AlphaFoldDB" id="A0A239F3U5"/>
<dbReference type="RefSeq" id="WP_089316068.1">
    <property type="nucleotide sequence ID" value="NZ_FZNP01000019.1"/>
</dbReference>
<proteinExistence type="predicted"/>
<protein>
    <recommendedName>
        <fullName evidence="1">DUF1266 domain-containing protein</fullName>
    </recommendedName>
</protein>
<evidence type="ECO:0000259" key="1">
    <source>
        <dbReference type="Pfam" id="PF06889"/>
    </source>
</evidence>
<gene>
    <name evidence="2" type="ORF">SAMN06265355_11984</name>
</gene>
<accession>A0A239F3U5</accession>
<name>A0A239F3U5_9ACTN</name>
<reference evidence="3" key="1">
    <citation type="submission" date="2017-06" db="EMBL/GenBank/DDBJ databases">
        <authorList>
            <person name="Varghese N."/>
            <person name="Submissions S."/>
        </authorList>
    </citation>
    <scope>NUCLEOTIDE SEQUENCE [LARGE SCALE GENOMIC DNA]</scope>
    <source>
        <strain evidence="3">DSM 44485</strain>
    </source>
</reference>
<evidence type="ECO:0000313" key="3">
    <source>
        <dbReference type="Proteomes" id="UP000198420"/>
    </source>
</evidence>
<sequence>MTLQTDTAAVLDRARKYERQGRAEEAAAAYADAAEAMEARGDRASAAAARARYARALAAAGRTGEAQRVLDVLDRAAASMPAGVRAGLDAQAAHVLAAAGRTGEAARRAWAAMSGFGSLRDPKRAGSAGVHAARLILQDAGPRGALRPLRELVAQMPPGGEAYRQVAELLAEAERRPDRDHDILVTDPGSAAWGRLAAALAVGAHLAVGNGVAWNRLTDHESTRDDRVLLERDWGITDSGGWREQVDALLDARNSDPAIQMVLDRRGRGTDRRAWQDAIVAWCGERDISEQTVREVVELSEAVLRYEARFRADGLLPPDGRVESVYGYDFGRAVNMARWGLNAGYCDAEEAEKCVLTAGHRAHQVYASWHGFSAGYVLGRMLRFDEGEFGEWYERSLTGHRVLAEDPGSPWRRMAWG</sequence>
<dbReference type="OrthoDB" id="4322331at2"/>
<dbReference type="EMBL" id="FZNP01000019">
    <property type="protein sequence ID" value="SNS51507.1"/>
    <property type="molecule type" value="Genomic_DNA"/>
</dbReference>
<feature type="domain" description="DUF1266" evidence="1">
    <location>
        <begin position="230"/>
        <end position="416"/>
    </location>
</feature>